<accession>A0ABX6F1G8</accession>
<dbReference type="InterPro" id="IPR000165">
    <property type="entry name" value="Glucoamylase"/>
</dbReference>
<evidence type="ECO:0000256" key="7">
    <source>
        <dbReference type="ARBA" id="ARBA00023326"/>
    </source>
</evidence>
<feature type="transmembrane region" description="Helical" evidence="10">
    <location>
        <begin position="21"/>
        <end position="41"/>
    </location>
</feature>
<name>A0ABX6F1G8_KLUMA</name>
<dbReference type="Proteomes" id="UP000422736">
    <property type="component" value="Chromosome 8"/>
</dbReference>
<dbReference type="Gene3D" id="1.50.10.10">
    <property type="match status" value="1"/>
</dbReference>
<evidence type="ECO:0000256" key="2">
    <source>
        <dbReference type="ARBA" id="ARBA00006188"/>
    </source>
</evidence>
<keyword evidence="10" id="KW-0472">Membrane</keyword>
<evidence type="ECO:0000313" key="12">
    <source>
        <dbReference type="EMBL" id="QGN17716.1"/>
    </source>
</evidence>
<feature type="domain" description="GH15-like" evidence="11">
    <location>
        <begin position="115"/>
        <end position="577"/>
    </location>
</feature>
<comment type="similarity">
    <text evidence="2">Belongs to the glycosyl hydrolase 15 family.</text>
</comment>
<evidence type="ECO:0000259" key="11">
    <source>
        <dbReference type="Pfam" id="PF00723"/>
    </source>
</evidence>
<dbReference type="Pfam" id="PF00723">
    <property type="entry name" value="Glyco_hydro_15"/>
    <property type="match status" value="1"/>
</dbReference>
<dbReference type="InterPro" id="IPR008928">
    <property type="entry name" value="6-hairpin_glycosidase_sf"/>
</dbReference>
<dbReference type="PRINTS" id="PR00736">
    <property type="entry name" value="GLHYDRLASE15"/>
</dbReference>
<evidence type="ECO:0000256" key="9">
    <source>
        <dbReference type="ARBA" id="ARBA00033473"/>
    </source>
</evidence>
<keyword evidence="10" id="KW-1133">Transmembrane helix</keyword>
<keyword evidence="10" id="KW-0812">Transmembrane</keyword>
<keyword evidence="6" id="KW-0326">Glycosidase</keyword>
<gene>
    <name evidence="12" type="primary">SGA1</name>
    <name evidence="12" type="ORF">FIM1_4923</name>
</gene>
<sequence>MGGATMMLGSKYRGENKVTKTTHFFVSFVCISSFLVYYFLFSPLRAGYYENQFSDGSGQYIQVIDFNKVSDFQLQPIPFSKNISRTDFNQWLKDQERVSFERMFDNICNEESSGKFDNCFPGVVFASPSKSKPDYFYHWIRDGAITINTLINTYSEVDKERTLKTVLNYVNASIDLQHRSNPSGPVDDPLLRNLGEPKYHVDNSPFEQVWGRPQNDGPPLRAIALLNFLNSMNVSSSSDANSDYQWIFDDLITLDLKFVLYNWHVSSFDLWEEVDAYHFFTSMVQLKALVDGRAFILKKLSSGIALTSAEDDLLKDLEAGIDKVESFIKSSSSGFINHEKGYIVETPSNLDQRSGLDIAVIMASTLTHDSEDENDGYFTNYDQFSFLSAAPGPSSSSFTSADKTDTPFLFDIDDPLILNHFNELVEKMAILYPINHNRLGTNMGVAVGRYPEDIYDGIGISEGNPWFISTLTSAELIFKLVHKMHITQEPLIIEPLKNKFWHKIFAFGNLQNTSVMIPYNSLAFNQTLYTIFKYGDSFLSKVNEHVSDQGHMSEQFNRYHGYNQGAENLTWSYGTFANALRWRQIVDNLIHPTNI</sequence>
<keyword evidence="4" id="KW-0378">Hydrolase</keyword>
<evidence type="ECO:0000256" key="3">
    <source>
        <dbReference type="ARBA" id="ARBA00012593"/>
    </source>
</evidence>
<evidence type="ECO:0000256" key="6">
    <source>
        <dbReference type="ARBA" id="ARBA00023295"/>
    </source>
</evidence>
<protein>
    <recommendedName>
        <fullName evidence="3">glucan 1,4-alpha-glucosidase</fullName>
        <ecNumber evidence="3">3.2.1.3</ecNumber>
    </recommendedName>
    <alternativeName>
        <fullName evidence="9">1,4-alpha-D-glucan glucohydrolase</fullName>
    </alternativeName>
    <alternativeName>
        <fullName evidence="8">Glucan 1,4-alpha-glucosidase</fullName>
    </alternativeName>
</protein>
<evidence type="ECO:0000313" key="13">
    <source>
        <dbReference type="Proteomes" id="UP000422736"/>
    </source>
</evidence>
<keyword evidence="7" id="KW-0624">Polysaccharide degradation</keyword>
<dbReference type="EMBL" id="CP015060">
    <property type="protein sequence ID" value="QGN17716.1"/>
    <property type="molecule type" value="Genomic_DNA"/>
</dbReference>
<keyword evidence="13" id="KW-1185">Reference proteome</keyword>
<reference evidence="12 13" key="1">
    <citation type="submission" date="2016-03" db="EMBL/GenBank/DDBJ databases">
        <title>How can Kluyveromyces marxianus grow so fast - potential evolutionary course in Saccharomyces Complex revealed by comparative genomics.</title>
        <authorList>
            <person name="Mo W."/>
            <person name="Lu W."/>
            <person name="Yang X."/>
            <person name="Qi J."/>
            <person name="Lv H."/>
        </authorList>
    </citation>
    <scope>NUCLEOTIDE SEQUENCE [LARGE SCALE GENOMIC DNA]</scope>
    <source>
        <strain evidence="12 13">FIM1</strain>
    </source>
</reference>
<dbReference type="PANTHER" id="PTHR31616">
    <property type="entry name" value="TREHALASE"/>
    <property type="match status" value="1"/>
</dbReference>
<dbReference type="InterPro" id="IPR012341">
    <property type="entry name" value="6hp_glycosidase-like_sf"/>
</dbReference>
<dbReference type="EC" id="3.2.1.3" evidence="3"/>
<evidence type="ECO:0000256" key="1">
    <source>
        <dbReference type="ARBA" id="ARBA00001863"/>
    </source>
</evidence>
<evidence type="ECO:0000256" key="5">
    <source>
        <dbReference type="ARBA" id="ARBA00023277"/>
    </source>
</evidence>
<evidence type="ECO:0000256" key="10">
    <source>
        <dbReference type="SAM" id="Phobius"/>
    </source>
</evidence>
<dbReference type="SUPFAM" id="SSF48208">
    <property type="entry name" value="Six-hairpin glycosidases"/>
    <property type="match status" value="1"/>
</dbReference>
<evidence type="ECO:0000256" key="8">
    <source>
        <dbReference type="ARBA" id="ARBA00033442"/>
    </source>
</evidence>
<keyword evidence="5" id="KW-0119">Carbohydrate metabolism</keyword>
<comment type="catalytic activity">
    <reaction evidence="1">
        <text>Hydrolysis of terminal (1-&gt;4)-linked alpha-D-glucose residues successively from non-reducing ends of the chains with release of beta-D-glucose.</text>
        <dbReference type="EC" id="3.2.1.3"/>
    </reaction>
</comment>
<organism evidence="12 13">
    <name type="scientific">Kluyveromyces marxianus</name>
    <name type="common">Yeast</name>
    <name type="synonym">Candida kefyr</name>
    <dbReference type="NCBI Taxonomy" id="4911"/>
    <lineage>
        <taxon>Eukaryota</taxon>
        <taxon>Fungi</taxon>
        <taxon>Dikarya</taxon>
        <taxon>Ascomycota</taxon>
        <taxon>Saccharomycotina</taxon>
        <taxon>Saccharomycetes</taxon>
        <taxon>Saccharomycetales</taxon>
        <taxon>Saccharomycetaceae</taxon>
        <taxon>Kluyveromyces</taxon>
    </lineage>
</organism>
<proteinExistence type="inferred from homology"/>
<dbReference type="InterPro" id="IPR011613">
    <property type="entry name" value="GH15-like"/>
</dbReference>
<evidence type="ECO:0000256" key="4">
    <source>
        <dbReference type="ARBA" id="ARBA00022801"/>
    </source>
</evidence>
<dbReference type="PANTHER" id="PTHR31616:SF9">
    <property type="entry name" value="GLUCOAMYLASE, INTRACELLULAR SPORULATION-SPECIFIC"/>
    <property type="match status" value="1"/>
</dbReference>